<dbReference type="AlphaFoldDB" id="F8Q2L5"/>
<dbReference type="EMBL" id="GL945482">
    <property type="protein sequence ID" value="EGN97426.1"/>
    <property type="molecule type" value="Genomic_DNA"/>
</dbReference>
<dbReference type="STRING" id="936435.F8Q2L5"/>
<organism evidence="4">
    <name type="scientific">Serpula lacrymans var. lacrymans (strain S7.3)</name>
    <name type="common">Dry rot fungus</name>
    <dbReference type="NCBI Taxonomy" id="936435"/>
    <lineage>
        <taxon>Eukaryota</taxon>
        <taxon>Fungi</taxon>
        <taxon>Dikarya</taxon>
        <taxon>Basidiomycota</taxon>
        <taxon>Agaricomycotina</taxon>
        <taxon>Agaricomycetes</taxon>
        <taxon>Agaricomycetidae</taxon>
        <taxon>Boletales</taxon>
        <taxon>Coniophorineae</taxon>
        <taxon>Serpulaceae</taxon>
        <taxon>Serpula</taxon>
    </lineage>
</organism>
<proteinExistence type="predicted"/>
<gene>
    <name evidence="3" type="ORF">SERLA73DRAFT_57675</name>
</gene>
<evidence type="ECO:0000313" key="4">
    <source>
        <dbReference type="Proteomes" id="UP000008063"/>
    </source>
</evidence>
<evidence type="ECO:0008006" key="5">
    <source>
        <dbReference type="Google" id="ProtNLM"/>
    </source>
</evidence>
<dbReference type="PANTHER" id="PTHR35870">
    <property type="entry name" value="PROTEIN, PUTATIVE (AFU_ORTHOLOGUE AFUA_5G03330)-RELATED"/>
    <property type="match status" value="1"/>
</dbReference>
<dbReference type="OMA" id="WARDENQ"/>
<evidence type="ECO:0000256" key="1">
    <source>
        <dbReference type="ARBA" id="ARBA00023002"/>
    </source>
</evidence>
<reference evidence="4" key="1">
    <citation type="journal article" date="2011" name="Science">
        <title>The plant cell wall-decomposing machinery underlies the functional diversity of forest fungi.</title>
        <authorList>
            <person name="Eastwood D.C."/>
            <person name="Floudas D."/>
            <person name="Binder M."/>
            <person name="Majcherczyk A."/>
            <person name="Schneider P."/>
            <person name="Aerts A."/>
            <person name="Asiegbu F.O."/>
            <person name="Baker S.E."/>
            <person name="Barry K."/>
            <person name="Bendiksby M."/>
            <person name="Blumentritt M."/>
            <person name="Coutinho P.M."/>
            <person name="Cullen D."/>
            <person name="de Vries R.P."/>
            <person name="Gathman A."/>
            <person name="Goodell B."/>
            <person name="Henrissat B."/>
            <person name="Ihrmark K."/>
            <person name="Kauserud H."/>
            <person name="Kohler A."/>
            <person name="LaButti K."/>
            <person name="Lapidus A."/>
            <person name="Lavin J.L."/>
            <person name="Lee Y.-H."/>
            <person name="Lindquist E."/>
            <person name="Lilly W."/>
            <person name="Lucas S."/>
            <person name="Morin E."/>
            <person name="Murat C."/>
            <person name="Oguiza J.A."/>
            <person name="Park J."/>
            <person name="Pisabarro A.G."/>
            <person name="Riley R."/>
            <person name="Rosling A."/>
            <person name="Salamov A."/>
            <person name="Schmidt O."/>
            <person name="Schmutz J."/>
            <person name="Skrede I."/>
            <person name="Stenlid J."/>
            <person name="Wiebenga A."/>
            <person name="Xie X."/>
            <person name="Kuees U."/>
            <person name="Hibbett D.S."/>
            <person name="Hoffmeister D."/>
            <person name="Hoegberg N."/>
            <person name="Martin F."/>
            <person name="Grigoriev I.V."/>
            <person name="Watkinson S.C."/>
        </authorList>
    </citation>
    <scope>NUCLEOTIDE SEQUENCE [LARGE SCALE GENOMIC DNA]</scope>
    <source>
        <strain evidence="4">strain S7.3</strain>
    </source>
</reference>
<accession>F8Q2L5</accession>
<keyword evidence="1" id="KW-0560">Oxidoreductase</keyword>
<protein>
    <recommendedName>
        <fullName evidence="5">Oxidoreductase AflY</fullName>
    </recommendedName>
</protein>
<dbReference type="InterPro" id="IPR025337">
    <property type="entry name" value="Questin_oxidase-like"/>
</dbReference>
<name>F8Q2L5_SERL3</name>
<dbReference type="GO" id="GO:0016491">
    <property type="term" value="F:oxidoreductase activity"/>
    <property type="evidence" value="ECO:0007669"/>
    <property type="project" value="UniProtKB-KW"/>
</dbReference>
<sequence length="322" mass="36132">MNGHTTAQLDTLFPAPSPPPNTQCPQRWYGVNHETTAALQKTLKKNHTKWHIFFNDRGFHNHIAHHTLALYALGASAPVIEAAYELDSRHQRALFESPEAITEENFIDHLGDEKFYKAYLTFFTNALLEKGAAATLEKFVFSDEYNYEAPNLKDGQSQPKMLVRFYDALMHTMIHVGYGLEFGLMGMVVEGLYHLAAAAGRLASLTLEQKPFYTQCEGQPTTGTHAFSILQSMLADDRLTNIKAPQTLLSTHTEAMDKYGAIIAEHAASWTVDLSKPGELERKVEELSWVNAIFYAIGGWNEGSDFNSDFFLQVTFTAYLTP</sequence>
<dbReference type="Proteomes" id="UP000008063">
    <property type="component" value="Unassembled WGS sequence"/>
</dbReference>
<dbReference type="HOGENOM" id="CLU_019145_1_0_1"/>
<evidence type="ECO:0000313" key="3">
    <source>
        <dbReference type="EMBL" id="EGN97426.1"/>
    </source>
</evidence>
<dbReference type="Pfam" id="PF14027">
    <property type="entry name" value="Questin_oxidase"/>
    <property type="match status" value="1"/>
</dbReference>
<dbReference type="OrthoDB" id="10004862at2759"/>
<keyword evidence="4" id="KW-1185">Reference proteome</keyword>
<feature type="region of interest" description="Disordered" evidence="2">
    <location>
        <begin position="1"/>
        <end position="22"/>
    </location>
</feature>
<dbReference type="InParanoid" id="F8Q2L5"/>
<dbReference type="PANTHER" id="PTHR35870:SF1">
    <property type="entry name" value="PROTEIN, PUTATIVE (AFU_ORTHOLOGUE AFUA_5G03330)-RELATED"/>
    <property type="match status" value="1"/>
</dbReference>
<evidence type="ECO:0000256" key="2">
    <source>
        <dbReference type="SAM" id="MobiDB-lite"/>
    </source>
</evidence>